<dbReference type="PROSITE" id="PS50043">
    <property type="entry name" value="HTH_LUXR_2"/>
    <property type="match status" value="1"/>
</dbReference>
<proteinExistence type="predicted"/>
<evidence type="ECO:0000313" key="8">
    <source>
        <dbReference type="EMBL" id="MEQ3539439.1"/>
    </source>
</evidence>
<sequence length="228" mass="23797">MSGQPAGPSGLPTPVRVLIVDDHPLYREGLRGALRTMAGIEPVGEAADGAEAVRLARELAPDVVLMDLQMPGVDGIDATRTLCAARPGPAVLALTMLDEDETVGAALRAGASGYLLKDADRAEIDRAIRHVAQGGVVVGRGVAGGVRRRWAEPPPDPARMAFPDLTDREREVLGLVAEGLTNAAIARRLHLSEKTVRNNVSVVFAKLGVRSRSAAVATARDAGLGAAR</sequence>
<dbReference type="InterPro" id="IPR011006">
    <property type="entry name" value="CheY-like_superfamily"/>
</dbReference>
<accession>A0ABV1JU03</accession>
<dbReference type="InterPro" id="IPR001789">
    <property type="entry name" value="Sig_transdc_resp-reg_receiver"/>
</dbReference>
<protein>
    <submittedName>
        <fullName evidence="8">Response regulator transcription factor</fullName>
    </submittedName>
</protein>
<dbReference type="InterPro" id="IPR058245">
    <property type="entry name" value="NreC/VraR/RcsB-like_REC"/>
</dbReference>
<feature type="domain" description="Response regulatory" evidence="7">
    <location>
        <begin position="16"/>
        <end position="132"/>
    </location>
</feature>
<dbReference type="CDD" id="cd06170">
    <property type="entry name" value="LuxR_C_like"/>
    <property type="match status" value="1"/>
</dbReference>
<feature type="domain" description="HTH luxR-type" evidence="6">
    <location>
        <begin position="158"/>
        <end position="223"/>
    </location>
</feature>
<dbReference type="RefSeq" id="WP_345647533.1">
    <property type="nucleotide sequence ID" value="NZ_BAABLY010000052.1"/>
</dbReference>
<evidence type="ECO:0000259" key="6">
    <source>
        <dbReference type="PROSITE" id="PS50043"/>
    </source>
</evidence>
<evidence type="ECO:0000256" key="4">
    <source>
        <dbReference type="ARBA" id="ARBA00023163"/>
    </source>
</evidence>
<evidence type="ECO:0000256" key="2">
    <source>
        <dbReference type="ARBA" id="ARBA00023015"/>
    </source>
</evidence>
<keyword evidence="9" id="KW-1185">Reference proteome</keyword>
<name>A0ABV1JU03_9PSEU</name>
<dbReference type="PANTHER" id="PTHR43214:SF24">
    <property type="entry name" value="TRANSCRIPTIONAL REGULATORY PROTEIN NARL-RELATED"/>
    <property type="match status" value="1"/>
</dbReference>
<feature type="modified residue" description="4-aspartylphosphate" evidence="5">
    <location>
        <position position="67"/>
    </location>
</feature>
<organism evidence="8 9">
    <name type="scientific">Pseudonocardia tropica</name>
    <dbReference type="NCBI Taxonomy" id="681289"/>
    <lineage>
        <taxon>Bacteria</taxon>
        <taxon>Bacillati</taxon>
        <taxon>Actinomycetota</taxon>
        <taxon>Actinomycetes</taxon>
        <taxon>Pseudonocardiales</taxon>
        <taxon>Pseudonocardiaceae</taxon>
        <taxon>Pseudonocardia</taxon>
    </lineage>
</organism>
<dbReference type="SUPFAM" id="SSF52172">
    <property type="entry name" value="CheY-like"/>
    <property type="match status" value="1"/>
</dbReference>
<dbReference type="CDD" id="cd17535">
    <property type="entry name" value="REC_NarL-like"/>
    <property type="match status" value="1"/>
</dbReference>
<dbReference type="Pfam" id="PF00072">
    <property type="entry name" value="Response_reg"/>
    <property type="match status" value="1"/>
</dbReference>
<dbReference type="EMBL" id="JBEDNP010000005">
    <property type="protein sequence ID" value="MEQ3539439.1"/>
    <property type="molecule type" value="Genomic_DNA"/>
</dbReference>
<reference evidence="8 9" key="1">
    <citation type="submission" date="2024-03" db="EMBL/GenBank/DDBJ databases">
        <title>Draft genome sequence of Pseudonocardia tropica JCM 19149.</title>
        <authorList>
            <person name="Butdee W."/>
            <person name="Duangmal K."/>
        </authorList>
    </citation>
    <scope>NUCLEOTIDE SEQUENCE [LARGE SCALE GENOMIC DNA]</scope>
    <source>
        <strain evidence="8 9">JCM 19149</strain>
    </source>
</reference>
<comment type="caution">
    <text evidence="8">The sequence shown here is derived from an EMBL/GenBank/DDBJ whole genome shotgun (WGS) entry which is preliminary data.</text>
</comment>
<evidence type="ECO:0000256" key="3">
    <source>
        <dbReference type="ARBA" id="ARBA00023125"/>
    </source>
</evidence>
<dbReference type="InterPro" id="IPR016032">
    <property type="entry name" value="Sig_transdc_resp-reg_C-effctor"/>
</dbReference>
<gene>
    <name evidence="8" type="ORF">WHI96_11445</name>
</gene>
<dbReference type="Gene3D" id="3.40.50.2300">
    <property type="match status" value="1"/>
</dbReference>
<keyword evidence="1 5" id="KW-0597">Phosphoprotein</keyword>
<dbReference type="Proteomes" id="UP001464923">
    <property type="component" value="Unassembled WGS sequence"/>
</dbReference>
<dbReference type="InterPro" id="IPR039420">
    <property type="entry name" value="WalR-like"/>
</dbReference>
<dbReference type="PANTHER" id="PTHR43214">
    <property type="entry name" value="TWO-COMPONENT RESPONSE REGULATOR"/>
    <property type="match status" value="1"/>
</dbReference>
<dbReference type="PRINTS" id="PR00038">
    <property type="entry name" value="HTHLUXR"/>
</dbReference>
<dbReference type="SMART" id="SM00448">
    <property type="entry name" value="REC"/>
    <property type="match status" value="1"/>
</dbReference>
<dbReference type="InterPro" id="IPR000792">
    <property type="entry name" value="Tscrpt_reg_LuxR_C"/>
</dbReference>
<keyword evidence="2" id="KW-0805">Transcription regulation</keyword>
<dbReference type="SMART" id="SM00421">
    <property type="entry name" value="HTH_LUXR"/>
    <property type="match status" value="1"/>
</dbReference>
<keyword evidence="4" id="KW-0804">Transcription</keyword>
<evidence type="ECO:0000259" key="7">
    <source>
        <dbReference type="PROSITE" id="PS50110"/>
    </source>
</evidence>
<evidence type="ECO:0000256" key="1">
    <source>
        <dbReference type="ARBA" id="ARBA00022553"/>
    </source>
</evidence>
<evidence type="ECO:0000256" key="5">
    <source>
        <dbReference type="PROSITE-ProRule" id="PRU00169"/>
    </source>
</evidence>
<dbReference type="SUPFAM" id="SSF46894">
    <property type="entry name" value="C-terminal effector domain of the bipartite response regulators"/>
    <property type="match status" value="1"/>
</dbReference>
<keyword evidence="3" id="KW-0238">DNA-binding</keyword>
<dbReference type="PROSITE" id="PS50110">
    <property type="entry name" value="RESPONSE_REGULATORY"/>
    <property type="match status" value="1"/>
</dbReference>
<evidence type="ECO:0000313" key="9">
    <source>
        <dbReference type="Proteomes" id="UP001464923"/>
    </source>
</evidence>
<dbReference type="Pfam" id="PF00196">
    <property type="entry name" value="GerE"/>
    <property type="match status" value="1"/>
</dbReference>